<evidence type="ECO:0000313" key="1">
    <source>
        <dbReference type="EMBL" id="KAG5613009.1"/>
    </source>
</evidence>
<name>A0A9J5ZLI6_SOLCO</name>
<keyword evidence="2" id="KW-1185">Reference proteome</keyword>
<feature type="non-terminal residue" evidence="1">
    <location>
        <position position="1"/>
    </location>
</feature>
<comment type="caution">
    <text evidence="1">The sequence shown here is derived from an EMBL/GenBank/DDBJ whole genome shotgun (WGS) entry which is preliminary data.</text>
</comment>
<sequence>MLGLVGINRLTEPGYLLVSIKIPFVESSLYQSAFLLNSFTPFKLAEISEERTKDLANHIGKIIHTRQAQCEELDLEDKPLLLLARGFEFETCNMEVPSSNHWATSNGTIPK</sequence>
<dbReference type="EMBL" id="JACXVP010000004">
    <property type="protein sequence ID" value="KAG5613009.1"/>
    <property type="molecule type" value="Genomic_DNA"/>
</dbReference>
<dbReference type="AlphaFoldDB" id="A0A9J5ZLI6"/>
<gene>
    <name evidence="1" type="ORF">H5410_024290</name>
</gene>
<reference evidence="1 2" key="1">
    <citation type="submission" date="2020-09" db="EMBL/GenBank/DDBJ databases">
        <title>De no assembly of potato wild relative species, Solanum commersonii.</title>
        <authorList>
            <person name="Cho K."/>
        </authorList>
    </citation>
    <scope>NUCLEOTIDE SEQUENCE [LARGE SCALE GENOMIC DNA]</scope>
    <source>
        <strain evidence="1">LZ3.2</strain>
        <tissue evidence="1">Leaf</tissue>
    </source>
</reference>
<proteinExistence type="predicted"/>
<organism evidence="1 2">
    <name type="scientific">Solanum commersonii</name>
    <name type="common">Commerson's wild potato</name>
    <name type="synonym">Commerson's nightshade</name>
    <dbReference type="NCBI Taxonomy" id="4109"/>
    <lineage>
        <taxon>Eukaryota</taxon>
        <taxon>Viridiplantae</taxon>
        <taxon>Streptophyta</taxon>
        <taxon>Embryophyta</taxon>
        <taxon>Tracheophyta</taxon>
        <taxon>Spermatophyta</taxon>
        <taxon>Magnoliopsida</taxon>
        <taxon>eudicotyledons</taxon>
        <taxon>Gunneridae</taxon>
        <taxon>Pentapetalae</taxon>
        <taxon>asterids</taxon>
        <taxon>lamiids</taxon>
        <taxon>Solanales</taxon>
        <taxon>Solanaceae</taxon>
        <taxon>Solanoideae</taxon>
        <taxon>Solaneae</taxon>
        <taxon>Solanum</taxon>
    </lineage>
</organism>
<protein>
    <submittedName>
        <fullName evidence="1">Uncharacterized protein</fullName>
    </submittedName>
</protein>
<accession>A0A9J5ZLI6</accession>
<evidence type="ECO:0000313" key="2">
    <source>
        <dbReference type="Proteomes" id="UP000824120"/>
    </source>
</evidence>
<dbReference type="Proteomes" id="UP000824120">
    <property type="component" value="Chromosome 4"/>
</dbReference>